<evidence type="ECO:0000313" key="3">
    <source>
        <dbReference type="Proteomes" id="UP000189670"/>
    </source>
</evidence>
<sequence>MARIARAVEPGIPHHIIQIGNRLARAFMAGTLCFYYIVWFLSARMCQIYFTESRTRQISESALKIDHGVALSII</sequence>
<evidence type="ECO:0000313" key="2">
    <source>
        <dbReference type="EMBL" id="ETR67785.1"/>
    </source>
</evidence>
<gene>
    <name evidence="2" type="ORF">OMM_11214</name>
</gene>
<keyword evidence="1" id="KW-0472">Membrane</keyword>
<accession>A0A1V1NZ34</accession>
<comment type="caution">
    <text evidence="2">The sequence shown here is derived from an EMBL/GenBank/DDBJ whole genome shotgun (WGS) entry which is preliminary data.</text>
</comment>
<dbReference type="AlphaFoldDB" id="A0A1V1NZ34"/>
<dbReference type="Proteomes" id="UP000189670">
    <property type="component" value="Unassembled WGS sequence"/>
</dbReference>
<keyword evidence="1" id="KW-1133">Transmembrane helix</keyword>
<protein>
    <submittedName>
        <fullName evidence="2">Uncharacterized protein</fullName>
    </submittedName>
</protein>
<proteinExistence type="predicted"/>
<dbReference type="EMBL" id="ATBP01001213">
    <property type="protein sequence ID" value="ETR67785.1"/>
    <property type="molecule type" value="Genomic_DNA"/>
</dbReference>
<name>A0A1V1NZ34_9BACT</name>
<organism evidence="2 3">
    <name type="scientific">Candidatus Magnetoglobus multicellularis str. Araruama</name>
    <dbReference type="NCBI Taxonomy" id="890399"/>
    <lineage>
        <taxon>Bacteria</taxon>
        <taxon>Pseudomonadati</taxon>
        <taxon>Thermodesulfobacteriota</taxon>
        <taxon>Desulfobacteria</taxon>
        <taxon>Desulfobacterales</taxon>
        <taxon>Desulfobacteraceae</taxon>
        <taxon>Candidatus Magnetoglobus</taxon>
    </lineage>
</organism>
<feature type="transmembrane region" description="Helical" evidence="1">
    <location>
        <begin position="23"/>
        <end position="41"/>
    </location>
</feature>
<reference evidence="3" key="1">
    <citation type="submission" date="2012-11" db="EMBL/GenBank/DDBJ databases">
        <authorList>
            <person name="Lucero-Rivera Y.E."/>
            <person name="Tovar-Ramirez D."/>
        </authorList>
    </citation>
    <scope>NUCLEOTIDE SEQUENCE [LARGE SCALE GENOMIC DNA]</scope>
    <source>
        <strain evidence="3">Araruama</strain>
    </source>
</reference>
<keyword evidence="1" id="KW-0812">Transmembrane</keyword>
<evidence type="ECO:0000256" key="1">
    <source>
        <dbReference type="SAM" id="Phobius"/>
    </source>
</evidence>